<dbReference type="Pfam" id="PF11209">
    <property type="entry name" value="LmeA"/>
    <property type="match status" value="1"/>
</dbReference>
<sequence>MVEKNHKTRSLKKIRIVTNVLTTALKLWLRSQVSQISQLEVEIRASDRQILTGCIPWVSIFASNAVYKGLHLTQIQLIAENIRINIGSVLKGQPLQLLETVSVFGELTQEEEALQASLSSSLLSDALDDIFITILPNDSEKYRSITWQKINLDYDTVALTAISSEQEDIKQLNITLGLQLLSAYELQISPIHIGSNTVILLEANQNKHRLNLGSEVNIQELKLIPGKLMCRGRINVNP</sequence>
<evidence type="ECO:0000313" key="1">
    <source>
        <dbReference type="EMBL" id="MDR9894551.1"/>
    </source>
</evidence>
<keyword evidence="2" id="KW-1185">Reference proteome</keyword>
<proteinExistence type="predicted"/>
<comment type="caution">
    <text evidence="1">The sequence shown here is derived from an EMBL/GenBank/DDBJ whole genome shotgun (WGS) entry which is preliminary data.</text>
</comment>
<dbReference type="InterPro" id="IPR021373">
    <property type="entry name" value="DUF2993"/>
</dbReference>
<name>A0AAP5I4B5_9CYAN</name>
<dbReference type="AlphaFoldDB" id="A0AAP5I4B5"/>
<dbReference type="EMBL" id="JAALHA020000002">
    <property type="protein sequence ID" value="MDR9894551.1"/>
    <property type="molecule type" value="Genomic_DNA"/>
</dbReference>
<dbReference type="RefSeq" id="WP_208342081.1">
    <property type="nucleotide sequence ID" value="NZ_CAWQFN010000065.1"/>
</dbReference>
<evidence type="ECO:0000313" key="2">
    <source>
        <dbReference type="Proteomes" id="UP000667802"/>
    </source>
</evidence>
<organism evidence="1 2">
    <name type="scientific">Aetokthonos hydrillicola Thurmond2011</name>
    <dbReference type="NCBI Taxonomy" id="2712845"/>
    <lineage>
        <taxon>Bacteria</taxon>
        <taxon>Bacillati</taxon>
        <taxon>Cyanobacteriota</taxon>
        <taxon>Cyanophyceae</taxon>
        <taxon>Nostocales</taxon>
        <taxon>Hapalosiphonaceae</taxon>
        <taxon>Aetokthonos</taxon>
    </lineage>
</organism>
<protein>
    <submittedName>
        <fullName evidence="1">DUF2993 domain-containing protein</fullName>
    </submittedName>
</protein>
<gene>
    <name evidence="1" type="ORF">G7B40_008190</name>
</gene>
<dbReference type="Proteomes" id="UP000667802">
    <property type="component" value="Unassembled WGS sequence"/>
</dbReference>
<accession>A0AAP5I4B5</accession>
<reference evidence="2" key="1">
    <citation type="journal article" date="2021" name="Science">
        <title>Hunting the eagle killer: A cyanobacterial neurotoxin causes vacuolar myelinopathy.</title>
        <authorList>
            <person name="Breinlinger S."/>
            <person name="Phillips T.J."/>
            <person name="Haram B.N."/>
            <person name="Mares J."/>
            <person name="Martinez Yerena J.A."/>
            <person name="Hrouzek P."/>
            <person name="Sobotka R."/>
            <person name="Henderson W.M."/>
            <person name="Schmieder P."/>
            <person name="Williams S.M."/>
            <person name="Lauderdale J.D."/>
            <person name="Wilde H.D."/>
            <person name="Gerrin W."/>
            <person name="Kust A."/>
            <person name="Washington J.W."/>
            <person name="Wagner C."/>
            <person name="Geier B."/>
            <person name="Liebeke M."/>
            <person name="Enke H."/>
            <person name="Niedermeyer T.H.J."/>
            <person name="Wilde S.B."/>
        </authorList>
    </citation>
    <scope>NUCLEOTIDE SEQUENCE [LARGE SCALE GENOMIC DNA]</scope>
    <source>
        <strain evidence="2">Thurmond2011</strain>
    </source>
</reference>